<protein>
    <submittedName>
        <fullName evidence="2">Uncharacterized protein</fullName>
    </submittedName>
</protein>
<keyword evidence="1" id="KW-0812">Transmembrane</keyword>
<keyword evidence="1" id="KW-0472">Membrane</keyword>
<name>A0A836GX60_9TRYP</name>
<dbReference type="RefSeq" id="XP_067174659.1">
    <property type="nucleotide sequence ID" value="XM_067318554.1"/>
</dbReference>
<reference evidence="3" key="1">
    <citation type="journal article" date="2021" name="Microbiol. Resour. Announc.">
        <title>LGAAP: Leishmaniinae Genome Assembly and Annotation Pipeline.</title>
        <authorList>
            <person name="Almutairi H."/>
            <person name="Urbaniak M.D."/>
            <person name="Bates M.D."/>
            <person name="Jariyapan N."/>
            <person name="Kwakye-Nuako G."/>
            <person name="Thomaz-Soccol V."/>
            <person name="Al-Salem W.S."/>
            <person name="Dillon R.J."/>
            <person name="Bates P.A."/>
            <person name="Gatherer D."/>
        </authorList>
    </citation>
    <scope>NUCLEOTIDE SEQUENCE [LARGE SCALE GENOMIC DNA]</scope>
</reference>
<dbReference type="OrthoDB" id="238257at2759"/>
<evidence type="ECO:0000313" key="2">
    <source>
        <dbReference type="EMBL" id="KAG5466751.1"/>
    </source>
</evidence>
<gene>
    <name evidence="2" type="ORF">LSCM1_00928</name>
</gene>
<dbReference type="GeneID" id="92511066"/>
<dbReference type="EMBL" id="JAFEUZ010000035">
    <property type="protein sequence ID" value="KAG5466751.1"/>
    <property type="molecule type" value="Genomic_DNA"/>
</dbReference>
<dbReference type="KEGG" id="lmat:92511066"/>
<comment type="caution">
    <text evidence="2">The sequence shown here is derived from an EMBL/GenBank/DDBJ whole genome shotgun (WGS) entry which is preliminary data.</text>
</comment>
<keyword evidence="1" id="KW-1133">Transmembrane helix</keyword>
<proteinExistence type="predicted"/>
<feature type="transmembrane region" description="Helical" evidence="1">
    <location>
        <begin position="49"/>
        <end position="71"/>
    </location>
</feature>
<dbReference type="AlphaFoldDB" id="A0A836GX60"/>
<organism evidence="2 3">
    <name type="scientific">Leishmania martiniquensis</name>
    <dbReference type="NCBI Taxonomy" id="1580590"/>
    <lineage>
        <taxon>Eukaryota</taxon>
        <taxon>Discoba</taxon>
        <taxon>Euglenozoa</taxon>
        <taxon>Kinetoplastea</taxon>
        <taxon>Metakinetoplastina</taxon>
        <taxon>Trypanosomatida</taxon>
        <taxon>Trypanosomatidae</taxon>
        <taxon>Leishmaniinae</taxon>
        <taxon>Leishmania</taxon>
    </lineage>
</organism>
<sequence length="140" mass="15755">MLRTRLYLAPMLSKATRLQLGNIKTEYGTVSTAAGSTEKWGFLFGGNTYPIVSLSFTAFMVCATITVVAAYQQYRDMVIVTEHISYEDVKDRCLTPIPGWARLRSFSMATPHGPTTFRDPTPLDWLPFELKLGYVKQASY</sequence>
<accession>A0A836GX60</accession>
<evidence type="ECO:0000313" key="3">
    <source>
        <dbReference type="Proteomes" id="UP000673552"/>
    </source>
</evidence>
<keyword evidence="3" id="KW-1185">Reference proteome</keyword>
<dbReference type="Proteomes" id="UP000673552">
    <property type="component" value="Unassembled WGS sequence"/>
</dbReference>
<reference evidence="3" key="2">
    <citation type="journal article" date="2021" name="Sci. Data">
        <title>Chromosome-scale genome sequencing, assembly and annotation of six genomes from subfamily Leishmaniinae.</title>
        <authorList>
            <person name="Almutairi H."/>
            <person name="Urbaniak M.D."/>
            <person name="Bates M.D."/>
            <person name="Jariyapan N."/>
            <person name="Kwakye-Nuako G."/>
            <person name="Thomaz Soccol V."/>
            <person name="Al-Salem W.S."/>
            <person name="Dillon R.J."/>
            <person name="Bates P.A."/>
            <person name="Gatherer D."/>
        </authorList>
    </citation>
    <scope>NUCLEOTIDE SEQUENCE [LARGE SCALE GENOMIC DNA]</scope>
</reference>
<evidence type="ECO:0000256" key="1">
    <source>
        <dbReference type="SAM" id="Phobius"/>
    </source>
</evidence>